<evidence type="ECO:0000313" key="2">
    <source>
        <dbReference type="EMBL" id="EFA75394.1"/>
    </source>
</evidence>
<proteinExistence type="predicted"/>
<organism evidence="2 3">
    <name type="scientific">Heterostelium pallidum (strain ATCC 26659 / Pp 5 / PN500)</name>
    <name type="common">Cellular slime mold</name>
    <name type="synonym">Polysphondylium pallidum</name>
    <dbReference type="NCBI Taxonomy" id="670386"/>
    <lineage>
        <taxon>Eukaryota</taxon>
        <taxon>Amoebozoa</taxon>
        <taxon>Evosea</taxon>
        <taxon>Eumycetozoa</taxon>
        <taxon>Dictyostelia</taxon>
        <taxon>Acytosteliales</taxon>
        <taxon>Acytosteliaceae</taxon>
        <taxon>Heterostelium</taxon>
    </lineage>
</organism>
<keyword evidence="1" id="KW-0472">Membrane</keyword>
<dbReference type="GeneID" id="31366941"/>
<keyword evidence="1" id="KW-1133">Transmembrane helix</keyword>
<feature type="transmembrane region" description="Helical" evidence="1">
    <location>
        <begin position="12"/>
        <end position="32"/>
    </location>
</feature>
<comment type="caution">
    <text evidence="2">The sequence shown here is derived from an EMBL/GenBank/DDBJ whole genome shotgun (WGS) entry which is preliminary data.</text>
</comment>
<dbReference type="EMBL" id="ADBJ01000056">
    <property type="protein sequence ID" value="EFA75394.1"/>
    <property type="molecule type" value="Genomic_DNA"/>
</dbReference>
<sequence length="164" mass="18271">MFSVEEKALLAVGVVSAGFVFIFLVTLLILYFSTLKAVKSIVSGSRRDELRMLESKGSGGRSDSGDDKISSSQSDLLYLEFVDRRRCRRYHYDTAWLHLLAQFCNTVQLGNRCIYAGIESVKRCSAMGPPTLVETPTQTTLLDSRIYRGCDDCSRAELVALGRL</sequence>
<dbReference type="InParanoid" id="D3BTH7"/>
<protein>
    <submittedName>
        <fullName evidence="2">Uncharacterized protein</fullName>
    </submittedName>
</protein>
<dbReference type="Proteomes" id="UP000001396">
    <property type="component" value="Unassembled WGS sequence"/>
</dbReference>
<evidence type="ECO:0000313" key="3">
    <source>
        <dbReference type="Proteomes" id="UP000001396"/>
    </source>
</evidence>
<dbReference type="RefSeq" id="XP_020427528.1">
    <property type="nucleotide sequence ID" value="XM_020582225.1"/>
</dbReference>
<dbReference type="AlphaFoldDB" id="D3BTH7"/>
<gene>
    <name evidence="2" type="ORF">PPL_11473</name>
</gene>
<keyword evidence="3" id="KW-1185">Reference proteome</keyword>
<keyword evidence="1" id="KW-0812">Transmembrane</keyword>
<name>D3BTH7_HETP5</name>
<evidence type="ECO:0000256" key="1">
    <source>
        <dbReference type="SAM" id="Phobius"/>
    </source>
</evidence>
<reference evidence="2 3" key="1">
    <citation type="journal article" date="2011" name="Genome Res.">
        <title>Phylogeny-wide analysis of social amoeba genomes highlights ancient origins for complex intercellular communication.</title>
        <authorList>
            <person name="Heidel A.J."/>
            <person name="Lawal H.M."/>
            <person name="Felder M."/>
            <person name="Schilde C."/>
            <person name="Helps N.R."/>
            <person name="Tunggal B."/>
            <person name="Rivero F."/>
            <person name="John U."/>
            <person name="Schleicher M."/>
            <person name="Eichinger L."/>
            <person name="Platzer M."/>
            <person name="Noegel A.A."/>
            <person name="Schaap P."/>
            <person name="Gloeckner G."/>
        </authorList>
    </citation>
    <scope>NUCLEOTIDE SEQUENCE [LARGE SCALE GENOMIC DNA]</scope>
    <source>
        <strain evidence="3">ATCC 26659 / Pp 5 / PN500</strain>
    </source>
</reference>
<accession>D3BTH7</accession>